<evidence type="ECO:0000313" key="2">
    <source>
        <dbReference type="Proteomes" id="UP000004407"/>
    </source>
</evidence>
<reference evidence="1 2" key="1">
    <citation type="submission" date="2011-08" db="EMBL/GenBank/DDBJ databases">
        <authorList>
            <person name="Weinstock G."/>
            <person name="Sodergren E."/>
            <person name="Clifton S."/>
            <person name="Fulton L."/>
            <person name="Fulton B."/>
            <person name="Courtney L."/>
            <person name="Fronick C."/>
            <person name="Harrison M."/>
            <person name="Strong C."/>
            <person name="Farmer C."/>
            <person name="Delahaunty K."/>
            <person name="Markovic C."/>
            <person name="Hall O."/>
            <person name="Minx P."/>
            <person name="Tomlinson C."/>
            <person name="Mitreva M."/>
            <person name="Hou S."/>
            <person name="Chen J."/>
            <person name="Wollam A."/>
            <person name="Pepin K.H."/>
            <person name="Johnson M."/>
            <person name="Bhonagiri V."/>
            <person name="Zhang X."/>
            <person name="Suruliraj S."/>
            <person name="Warren W."/>
            <person name="Chinwalla A."/>
            <person name="Mardis E.R."/>
            <person name="Wilson R.K."/>
        </authorList>
    </citation>
    <scope>NUCLEOTIDE SEQUENCE [LARGE SCALE GENOMIC DNA]</scope>
    <source>
        <strain evidence="1 2">DSM 18206</strain>
    </source>
</reference>
<comment type="caution">
    <text evidence="1">The sequence shown here is derived from an EMBL/GenBank/DDBJ whole genome shotgun (WGS) entry which is preliminary data.</text>
</comment>
<sequence>MHSSFCLYYVNYPTLFLLFIQFMQSYCKYNNVQKFFSFFVYYRRVWHPK</sequence>
<protein>
    <submittedName>
        <fullName evidence="1">Uncharacterized protein</fullName>
    </submittedName>
</protein>
<evidence type="ECO:0000313" key="1">
    <source>
        <dbReference type="EMBL" id="EHJ38914.1"/>
    </source>
</evidence>
<proteinExistence type="predicted"/>
<gene>
    <name evidence="1" type="ORF">HMPREF0673_01816</name>
</gene>
<dbReference type="EMBL" id="AFZZ01000163">
    <property type="protein sequence ID" value="EHJ38914.1"/>
    <property type="molecule type" value="Genomic_DNA"/>
</dbReference>
<dbReference type="Proteomes" id="UP000004407">
    <property type="component" value="Unassembled WGS sequence"/>
</dbReference>
<dbReference type="AlphaFoldDB" id="G6AYV6"/>
<name>G6AYV6_9BACT</name>
<organism evidence="1 2">
    <name type="scientific">Leyella stercorea DSM 18206</name>
    <dbReference type="NCBI Taxonomy" id="1002367"/>
    <lineage>
        <taxon>Bacteria</taxon>
        <taxon>Pseudomonadati</taxon>
        <taxon>Bacteroidota</taxon>
        <taxon>Bacteroidia</taxon>
        <taxon>Bacteroidales</taxon>
        <taxon>Prevotellaceae</taxon>
        <taxon>Leyella</taxon>
    </lineage>
</organism>
<accession>G6AYV6</accession>
<dbReference type="HOGENOM" id="CLU_3139281_0_0_10"/>